<feature type="region of interest" description="Disordered" evidence="1">
    <location>
        <begin position="489"/>
        <end position="510"/>
    </location>
</feature>
<keyword evidence="3" id="KW-1185">Reference proteome</keyword>
<accession>A0ABR1Y774</accession>
<comment type="caution">
    <text evidence="2">The sequence shown here is derived from an EMBL/GenBank/DDBJ whole genome shotgun (WGS) entry which is preliminary data.</text>
</comment>
<dbReference type="Proteomes" id="UP001456524">
    <property type="component" value="Unassembled WGS sequence"/>
</dbReference>
<evidence type="ECO:0000256" key="1">
    <source>
        <dbReference type="SAM" id="MobiDB-lite"/>
    </source>
</evidence>
<protein>
    <submittedName>
        <fullName evidence="2">Uncharacterized protein</fullName>
    </submittedName>
</protein>
<feature type="region of interest" description="Disordered" evidence="1">
    <location>
        <begin position="325"/>
        <end position="360"/>
    </location>
</feature>
<reference evidence="2 3" key="1">
    <citation type="journal article" date="2022" name="G3 (Bethesda)">
        <title>Enemy or ally: a genomic approach to elucidate the lifestyle of Phyllosticta citrichinaensis.</title>
        <authorList>
            <person name="Buijs V.A."/>
            <person name="Groenewald J.Z."/>
            <person name="Haridas S."/>
            <person name="LaButti K.M."/>
            <person name="Lipzen A."/>
            <person name="Martin F.M."/>
            <person name="Barry K."/>
            <person name="Grigoriev I.V."/>
            <person name="Crous P.W."/>
            <person name="Seidl M.F."/>
        </authorList>
    </citation>
    <scope>NUCLEOTIDE SEQUENCE [LARGE SCALE GENOMIC DNA]</scope>
    <source>
        <strain evidence="2 3">CBS 129764</strain>
    </source>
</reference>
<evidence type="ECO:0000313" key="2">
    <source>
        <dbReference type="EMBL" id="KAK8177481.1"/>
    </source>
</evidence>
<feature type="compositionally biased region" description="Polar residues" evidence="1">
    <location>
        <begin position="12"/>
        <end position="24"/>
    </location>
</feature>
<feature type="region of interest" description="Disordered" evidence="1">
    <location>
        <begin position="1"/>
        <end position="59"/>
    </location>
</feature>
<name>A0ABR1Y774_9PEZI</name>
<dbReference type="EMBL" id="JBBWUH010000001">
    <property type="protein sequence ID" value="KAK8177481.1"/>
    <property type="molecule type" value="Genomic_DNA"/>
</dbReference>
<feature type="compositionally biased region" description="Polar residues" evidence="1">
    <location>
        <begin position="348"/>
        <end position="360"/>
    </location>
</feature>
<gene>
    <name evidence="2" type="ORF">IWX90DRAFT_410922</name>
</gene>
<evidence type="ECO:0000313" key="3">
    <source>
        <dbReference type="Proteomes" id="UP001456524"/>
    </source>
</evidence>
<proteinExistence type="predicted"/>
<sequence length="537" mass="59837">MADIDSLPISGLETTTLQPDNMNQDPIIDSALRSSELEADNAAGEGSANGTPETSKPEEVPAVYKHEAQDHALGLCEIQKVIAVHVARDSSPVTRDANIMNLRLVSKLWENAITVESPEVKQSLFRFPIPTTGLPVYPRPESLIVPLPKGNLLLSDHYRTNAGLHLAIKAVDVQFNTVCKHILFRFRAQLPGAYPRVHDMVKVKLGDKKPFTSFWFWITNQSARHDLYDPENRTAEVNVKTNLRSKFGRTICDQYISQPPVREIKVTFLSESPLFEGYRWVVKVSEPTGVRVWHVLQALLDGLVPEGTAGELRDLYQNDISKTDINTDLGDLPPLPDDSDEDLREPSTGSDSKTNWTPNSAPCHKMSCPRSHFALSLRLFAVETLPMDQSSLLLAWWFAHAWSVASWEASQPQTANKCIALRRSLTGPNLYQAGYYVLNVKGVKDTPEGYRVDIYSRDLDSLGCIGIFSSNNERLTNGRLSPSLRTINITNPRPRNKEDTISKPTSIATPPFSIRSSAEKSFLGTIDIRRPSATLKL</sequence>
<organism evidence="2 3">
    <name type="scientific">Phyllosticta citrichinensis</name>
    <dbReference type="NCBI Taxonomy" id="1130410"/>
    <lineage>
        <taxon>Eukaryota</taxon>
        <taxon>Fungi</taxon>
        <taxon>Dikarya</taxon>
        <taxon>Ascomycota</taxon>
        <taxon>Pezizomycotina</taxon>
        <taxon>Dothideomycetes</taxon>
        <taxon>Dothideomycetes incertae sedis</taxon>
        <taxon>Botryosphaeriales</taxon>
        <taxon>Phyllostictaceae</taxon>
        <taxon>Phyllosticta</taxon>
    </lineage>
</organism>